<dbReference type="GO" id="GO:0005737">
    <property type="term" value="C:cytoplasm"/>
    <property type="evidence" value="ECO:0007669"/>
    <property type="project" value="TreeGrafter"/>
</dbReference>
<dbReference type="PANTHER" id="PTHR30468:SF5">
    <property type="entry name" value="ALPHA-KETOGLUTARATE-DEPENDENT SULFATE ESTER DIOXYGENASE"/>
    <property type="match status" value="1"/>
</dbReference>
<dbReference type="STRING" id="1122156.SAMN02745117_00348"/>
<sequence>MTQNPPFHSPLDRSFGHFEVLRINGTLGGIVQGLTLSPQLSDEVISALEQALVQYKVLFLRDQSHLDDAQHQAFGARLGQIVAHPTVPTREGTQIFELDASKGGGRADSWHTDVTFVAAFPKIGILRAVTVPAYGGDTVWADTANAYARLPAPLQQLADQLWAVHSNDYDYGADRNGIEEERLKHHREVFVSAVYETEHPLVHVHPVSGQRALLLGHFIRRIKGFSSTESQQLFHLFQQRVTRLENTVRWQWRKDDVAIWDNRATQHIAINDYGHQPRLVRRVTIEGNPAIAVDGRRSVTLKAPNIADLQESHAGS</sequence>
<reference evidence="8 9" key="1">
    <citation type="submission" date="2016-11" db="EMBL/GenBank/DDBJ databases">
        <authorList>
            <person name="Jaros S."/>
            <person name="Januszkiewicz K."/>
            <person name="Wedrychowicz H."/>
        </authorList>
    </citation>
    <scope>NUCLEOTIDE SEQUENCE [LARGE SCALE GENOMIC DNA]</scope>
    <source>
        <strain evidence="8 9">DSM 16112</strain>
    </source>
</reference>
<keyword evidence="4 8" id="KW-0223">Dioxygenase</keyword>
<dbReference type="OrthoDB" id="581608at2"/>
<gene>
    <name evidence="8" type="ORF">SAMN02745117_00348</name>
</gene>
<accession>A0A1M4TU08</accession>
<comment type="cofactor">
    <cofactor evidence="1">
        <name>Fe(2+)</name>
        <dbReference type="ChEBI" id="CHEBI:29033"/>
    </cofactor>
</comment>
<dbReference type="FunFam" id="3.60.130.10:FF:000002">
    <property type="entry name" value="Alpha-ketoglutarate-dependent taurine dioxygenase"/>
    <property type="match status" value="1"/>
</dbReference>
<dbReference type="InterPro" id="IPR042098">
    <property type="entry name" value="TauD-like_sf"/>
</dbReference>
<dbReference type="GO" id="GO:0016706">
    <property type="term" value="F:2-oxoglutarate-dependent dioxygenase activity"/>
    <property type="evidence" value="ECO:0007669"/>
    <property type="project" value="TreeGrafter"/>
</dbReference>
<dbReference type="InterPro" id="IPR051323">
    <property type="entry name" value="AtsK-like"/>
</dbReference>
<organism evidence="8 9">
    <name type="scientific">Lampropedia hyalina DSM 16112</name>
    <dbReference type="NCBI Taxonomy" id="1122156"/>
    <lineage>
        <taxon>Bacteria</taxon>
        <taxon>Pseudomonadati</taxon>
        <taxon>Pseudomonadota</taxon>
        <taxon>Betaproteobacteria</taxon>
        <taxon>Burkholderiales</taxon>
        <taxon>Comamonadaceae</taxon>
        <taxon>Lampropedia</taxon>
    </lineage>
</organism>
<evidence type="ECO:0000313" key="8">
    <source>
        <dbReference type="EMBL" id="SHE47908.1"/>
    </source>
</evidence>
<dbReference type="Gene3D" id="3.60.130.10">
    <property type="entry name" value="Clavaminate synthase-like"/>
    <property type="match status" value="1"/>
</dbReference>
<keyword evidence="3" id="KW-0479">Metal-binding</keyword>
<name>A0A1M4TU08_9BURK</name>
<keyword evidence="9" id="KW-1185">Reference proteome</keyword>
<dbReference type="InterPro" id="IPR003819">
    <property type="entry name" value="TauD/TfdA-like"/>
</dbReference>
<dbReference type="PANTHER" id="PTHR30468">
    <property type="entry name" value="ALPHA-KETOGLUTARATE-DEPENDENT SULFONATE DIOXYGENASE"/>
    <property type="match status" value="1"/>
</dbReference>
<evidence type="ECO:0000256" key="2">
    <source>
        <dbReference type="ARBA" id="ARBA00005896"/>
    </source>
</evidence>
<dbReference type="AlphaFoldDB" id="A0A1M4TU08"/>
<comment type="similarity">
    <text evidence="2">Belongs to the TfdA dioxygenase family.</text>
</comment>
<evidence type="ECO:0000256" key="4">
    <source>
        <dbReference type="ARBA" id="ARBA00022964"/>
    </source>
</evidence>
<evidence type="ECO:0000256" key="1">
    <source>
        <dbReference type="ARBA" id="ARBA00001954"/>
    </source>
</evidence>
<feature type="domain" description="TauD/TfdA-like" evidence="7">
    <location>
        <begin position="38"/>
        <end position="284"/>
    </location>
</feature>
<evidence type="ECO:0000313" key="9">
    <source>
        <dbReference type="Proteomes" id="UP000184327"/>
    </source>
</evidence>
<dbReference type="SUPFAM" id="SSF51197">
    <property type="entry name" value="Clavaminate synthase-like"/>
    <property type="match status" value="1"/>
</dbReference>
<evidence type="ECO:0000256" key="5">
    <source>
        <dbReference type="ARBA" id="ARBA00023002"/>
    </source>
</evidence>
<keyword evidence="6" id="KW-0408">Iron</keyword>
<evidence type="ECO:0000256" key="6">
    <source>
        <dbReference type="ARBA" id="ARBA00023004"/>
    </source>
</evidence>
<keyword evidence="5" id="KW-0560">Oxidoreductase</keyword>
<dbReference type="RefSeq" id="WP_073353984.1">
    <property type="nucleotide sequence ID" value="NZ_FQUZ01000003.1"/>
</dbReference>
<evidence type="ECO:0000259" key="7">
    <source>
        <dbReference type="Pfam" id="PF02668"/>
    </source>
</evidence>
<dbReference type="EMBL" id="FQUZ01000003">
    <property type="protein sequence ID" value="SHE47908.1"/>
    <property type="molecule type" value="Genomic_DNA"/>
</dbReference>
<dbReference type="Pfam" id="PF02668">
    <property type="entry name" value="TauD"/>
    <property type="match status" value="1"/>
</dbReference>
<dbReference type="Proteomes" id="UP000184327">
    <property type="component" value="Unassembled WGS sequence"/>
</dbReference>
<protein>
    <submittedName>
        <fullName evidence="8">Taurine dioxygenase</fullName>
    </submittedName>
</protein>
<dbReference type="GO" id="GO:0046872">
    <property type="term" value="F:metal ion binding"/>
    <property type="evidence" value="ECO:0007669"/>
    <property type="project" value="UniProtKB-KW"/>
</dbReference>
<evidence type="ECO:0000256" key="3">
    <source>
        <dbReference type="ARBA" id="ARBA00022723"/>
    </source>
</evidence>
<proteinExistence type="inferred from homology"/>